<comment type="subcellular location">
    <subcellularLocation>
        <location evidence="6">Cell outer membrane</location>
        <topology evidence="6">Lipid-anchor</topology>
    </subcellularLocation>
</comment>
<proteinExistence type="inferred from homology"/>
<dbReference type="InterPro" id="IPR039565">
    <property type="entry name" value="BamD-like"/>
</dbReference>
<evidence type="ECO:0000256" key="3">
    <source>
        <dbReference type="ARBA" id="ARBA00023139"/>
    </source>
</evidence>
<comment type="subunit">
    <text evidence="6">Part of the Bam complex.</text>
</comment>
<sequence length="266" mass="29937">MSISRTSQARATRLILSLALAASLSACSLFSGDAAKKDETEGLSADTIYRQAQAAVKSTDYPRAIRLYESLEARYPLGVHAQQAQLESAYAYYKYDEPDTALDRVDRFIRMNPGSKEMAYALYLRGLVNFNRGSSLVDRVFPRSIADLDIVRQKEAFHDFSRVINRYPESSYAKDAQLRVQYLRNTLAESEVNVAKYYMERGAWLAAFNRAEYAIKHYQGSPVIIDALEIKVRAAQQLGKADLAADSLRVLEVNFPERAARLKAGR</sequence>
<dbReference type="Gene3D" id="1.25.40.10">
    <property type="entry name" value="Tetratricopeptide repeat domain"/>
    <property type="match status" value="1"/>
</dbReference>
<dbReference type="Proteomes" id="UP000190460">
    <property type="component" value="Unassembled WGS sequence"/>
</dbReference>
<evidence type="ECO:0000256" key="2">
    <source>
        <dbReference type="ARBA" id="ARBA00023136"/>
    </source>
</evidence>
<dbReference type="OrthoDB" id="9779191at2"/>
<protein>
    <recommendedName>
        <fullName evidence="6">Outer membrane protein assembly factor BamD</fullName>
    </recommendedName>
</protein>
<evidence type="ECO:0000256" key="6">
    <source>
        <dbReference type="HAMAP-Rule" id="MF_00922"/>
    </source>
</evidence>
<evidence type="ECO:0000256" key="5">
    <source>
        <dbReference type="ARBA" id="ARBA00023288"/>
    </source>
</evidence>
<dbReference type="InterPro" id="IPR011990">
    <property type="entry name" value="TPR-like_helical_dom_sf"/>
</dbReference>
<dbReference type="AlphaFoldDB" id="A0A1T4X0M8"/>
<evidence type="ECO:0000313" key="9">
    <source>
        <dbReference type="EMBL" id="SKA83150.1"/>
    </source>
</evidence>
<name>A0A1T4X0M8_9GAMM</name>
<dbReference type="Pfam" id="PF13525">
    <property type="entry name" value="YfiO"/>
    <property type="match status" value="1"/>
</dbReference>
<comment type="similarity">
    <text evidence="6">Belongs to the BamD family.</text>
</comment>
<gene>
    <name evidence="6" type="primary">bamD</name>
    <name evidence="9" type="ORF">SAMN02745130_02363</name>
</gene>
<dbReference type="RefSeq" id="WP_078922834.1">
    <property type="nucleotide sequence ID" value="NZ_FUYB01000011.1"/>
</dbReference>
<dbReference type="PANTHER" id="PTHR37423">
    <property type="entry name" value="SOLUBLE LYTIC MUREIN TRANSGLYCOSYLASE-RELATED"/>
    <property type="match status" value="1"/>
</dbReference>
<feature type="signal peptide" evidence="7">
    <location>
        <begin position="1"/>
        <end position="31"/>
    </location>
</feature>
<accession>A0A1T4X0M8</accession>
<dbReference type="PANTHER" id="PTHR37423:SF1">
    <property type="entry name" value="OUTER MEMBRANE PROTEIN ASSEMBLY FACTOR BAMD"/>
    <property type="match status" value="1"/>
</dbReference>
<reference evidence="10" key="1">
    <citation type="submission" date="2017-02" db="EMBL/GenBank/DDBJ databases">
        <authorList>
            <person name="Varghese N."/>
            <person name="Submissions S."/>
        </authorList>
    </citation>
    <scope>NUCLEOTIDE SEQUENCE [LARGE SCALE GENOMIC DNA]</scope>
    <source>
        <strain evidence="10">ATCC 49788</strain>
    </source>
</reference>
<feature type="domain" description="Outer membrane lipoprotein BamD-like" evidence="8">
    <location>
        <begin position="45"/>
        <end position="246"/>
    </location>
</feature>
<keyword evidence="5 6" id="KW-0449">Lipoprotein</keyword>
<keyword evidence="1 6" id="KW-0732">Signal</keyword>
<organism evidence="9 10">
    <name type="scientific">Thiothrix eikelboomii</name>
    <dbReference type="NCBI Taxonomy" id="92487"/>
    <lineage>
        <taxon>Bacteria</taxon>
        <taxon>Pseudomonadati</taxon>
        <taxon>Pseudomonadota</taxon>
        <taxon>Gammaproteobacteria</taxon>
        <taxon>Thiotrichales</taxon>
        <taxon>Thiotrichaceae</taxon>
        <taxon>Thiothrix</taxon>
    </lineage>
</organism>
<dbReference type="CDD" id="cd15830">
    <property type="entry name" value="BamD"/>
    <property type="match status" value="1"/>
</dbReference>
<dbReference type="EMBL" id="FUYB01000011">
    <property type="protein sequence ID" value="SKA83150.1"/>
    <property type="molecule type" value="Genomic_DNA"/>
</dbReference>
<dbReference type="GO" id="GO:0051205">
    <property type="term" value="P:protein insertion into membrane"/>
    <property type="evidence" value="ECO:0007669"/>
    <property type="project" value="UniProtKB-UniRule"/>
</dbReference>
<evidence type="ECO:0000256" key="7">
    <source>
        <dbReference type="SAM" id="SignalP"/>
    </source>
</evidence>
<dbReference type="HAMAP" id="MF_00922">
    <property type="entry name" value="OM_assembly_BamD"/>
    <property type="match status" value="1"/>
</dbReference>
<dbReference type="PROSITE" id="PS51257">
    <property type="entry name" value="PROKAR_LIPOPROTEIN"/>
    <property type="match status" value="1"/>
</dbReference>
<dbReference type="NCBIfam" id="TIGR03302">
    <property type="entry name" value="OM_YfiO"/>
    <property type="match status" value="1"/>
</dbReference>
<dbReference type="SUPFAM" id="SSF48452">
    <property type="entry name" value="TPR-like"/>
    <property type="match status" value="1"/>
</dbReference>
<evidence type="ECO:0000256" key="1">
    <source>
        <dbReference type="ARBA" id="ARBA00022729"/>
    </source>
</evidence>
<dbReference type="GO" id="GO:1990063">
    <property type="term" value="C:Bam protein complex"/>
    <property type="evidence" value="ECO:0007669"/>
    <property type="project" value="TreeGrafter"/>
</dbReference>
<keyword evidence="3 6" id="KW-0564">Palmitate</keyword>
<evidence type="ECO:0000259" key="8">
    <source>
        <dbReference type="Pfam" id="PF13525"/>
    </source>
</evidence>
<keyword evidence="4 6" id="KW-0998">Cell outer membrane</keyword>
<comment type="function">
    <text evidence="6">Part of the outer membrane protein assembly complex, which is involved in assembly and insertion of beta-barrel proteins into the outer membrane.</text>
</comment>
<dbReference type="GO" id="GO:0043165">
    <property type="term" value="P:Gram-negative-bacterium-type cell outer membrane assembly"/>
    <property type="evidence" value="ECO:0007669"/>
    <property type="project" value="UniProtKB-UniRule"/>
</dbReference>
<feature type="chain" id="PRO_5013404891" description="Outer membrane protein assembly factor BamD" evidence="7">
    <location>
        <begin position="32"/>
        <end position="266"/>
    </location>
</feature>
<dbReference type="STRING" id="92487.SAMN02745130_02363"/>
<dbReference type="InterPro" id="IPR017689">
    <property type="entry name" value="BamD"/>
</dbReference>
<evidence type="ECO:0000313" key="10">
    <source>
        <dbReference type="Proteomes" id="UP000190460"/>
    </source>
</evidence>
<evidence type="ECO:0000256" key="4">
    <source>
        <dbReference type="ARBA" id="ARBA00023237"/>
    </source>
</evidence>
<keyword evidence="2 6" id="KW-0472">Membrane</keyword>
<keyword evidence="10" id="KW-1185">Reference proteome</keyword>